<evidence type="ECO:0000256" key="3">
    <source>
        <dbReference type="ARBA" id="ARBA00022630"/>
    </source>
</evidence>
<dbReference type="Pfam" id="PF02770">
    <property type="entry name" value="Acyl-CoA_dh_M"/>
    <property type="match status" value="1"/>
</dbReference>
<dbReference type="GO" id="GO:0050660">
    <property type="term" value="F:flavin adenine dinucleotide binding"/>
    <property type="evidence" value="ECO:0007669"/>
    <property type="project" value="InterPro"/>
</dbReference>
<dbReference type="Pfam" id="PF00441">
    <property type="entry name" value="Acyl-CoA_dh_1"/>
    <property type="match status" value="1"/>
</dbReference>
<keyword evidence="3 6" id="KW-0285">Flavoprotein</keyword>
<evidence type="ECO:0000256" key="5">
    <source>
        <dbReference type="ARBA" id="ARBA00023002"/>
    </source>
</evidence>
<feature type="domain" description="Acyl-CoA dehydrogenase/oxidase C-terminal" evidence="7">
    <location>
        <begin position="244"/>
        <end position="387"/>
    </location>
</feature>
<accession>A0A2A9HIF0</accession>
<dbReference type="InterPro" id="IPR006089">
    <property type="entry name" value="Acyl-CoA_DH_CS"/>
</dbReference>
<dbReference type="PROSITE" id="PS00073">
    <property type="entry name" value="ACYL_COA_DH_2"/>
    <property type="match status" value="1"/>
</dbReference>
<dbReference type="PANTHER" id="PTHR43884:SF12">
    <property type="entry name" value="ISOVALERYL-COA DEHYDROGENASE, MITOCHONDRIAL-RELATED"/>
    <property type="match status" value="1"/>
</dbReference>
<dbReference type="InterPro" id="IPR037069">
    <property type="entry name" value="AcylCoA_DH/ox_N_sf"/>
</dbReference>
<dbReference type="SUPFAM" id="SSF47203">
    <property type="entry name" value="Acyl-CoA dehydrogenase C-terminal domain-like"/>
    <property type="match status" value="1"/>
</dbReference>
<evidence type="ECO:0000256" key="2">
    <source>
        <dbReference type="ARBA" id="ARBA00009347"/>
    </source>
</evidence>
<dbReference type="GO" id="GO:0003995">
    <property type="term" value="F:acyl-CoA dehydrogenase activity"/>
    <property type="evidence" value="ECO:0007669"/>
    <property type="project" value="InterPro"/>
</dbReference>
<keyword evidence="5 6" id="KW-0560">Oxidoreductase</keyword>
<comment type="cofactor">
    <cofactor evidence="1 6">
        <name>FAD</name>
        <dbReference type="ChEBI" id="CHEBI:57692"/>
    </cofactor>
</comment>
<evidence type="ECO:0000256" key="6">
    <source>
        <dbReference type="RuleBase" id="RU362125"/>
    </source>
</evidence>
<dbReference type="InterPro" id="IPR009100">
    <property type="entry name" value="AcylCoA_DH/oxidase_NM_dom_sf"/>
</dbReference>
<dbReference type="Gene3D" id="1.10.540.10">
    <property type="entry name" value="Acyl-CoA dehydrogenase/oxidase, N-terminal domain"/>
    <property type="match status" value="1"/>
</dbReference>
<evidence type="ECO:0000259" key="7">
    <source>
        <dbReference type="Pfam" id="PF00441"/>
    </source>
</evidence>
<dbReference type="EMBL" id="PDJQ01000001">
    <property type="protein sequence ID" value="PFG75163.1"/>
    <property type="molecule type" value="Genomic_DNA"/>
</dbReference>
<dbReference type="AlphaFoldDB" id="A0A2A9HIF0"/>
<dbReference type="FunFam" id="2.40.110.10:FF:000001">
    <property type="entry name" value="Acyl-CoA dehydrogenase, mitochondrial"/>
    <property type="match status" value="1"/>
</dbReference>
<evidence type="ECO:0000259" key="9">
    <source>
        <dbReference type="Pfam" id="PF02771"/>
    </source>
</evidence>
<evidence type="ECO:0000259" key="8">
    <source>
        <dbReference type="Pfam" id="PF02770"/>
    </source>
</evidence>
<dbReference type="InterPro" id="IPR006091">
    <property type="entry name" value="Acyl-CoA_Oxase/DH_mid-dom"/>
</dbReference>
<comment type="similarity">
    <text evidence="2 6">Belongs to the acyl-CoA dehydrogenase family.</text>
</comment>
<dbReference type="Proteomes" id="UP000223071">
    <property type="component" value="Unassembled WGS sequence"/>
</dbReference>
<name>A0A2A9HIF0_TEPT2</name>
<evidence type="ECO:0000313" key="11">
    <source>
        <dbReference type="Proteomes" id="UP000223071"/>
    </source>
</evidence>
<dbReference type="PANTHER" id="PTHR43884">
    <property type="entry name" value="ACYL-COA DEHYDROGENASE"/>
    <property type="match status" value="1"/>
</dbReference>
<dbReference type="RefSeq" id="WP_098504500.1">
    <property type="nucleotide sequence ID" value="NZ_PDJQ01000001.1"/>
</dbReference>
<evidence type="ECO:0000256" key="4">
    <source>
        <dbReference type="ARBA" id="ARBA00022827"/>
    </source>
</evidence>
<evidence type="ECO:0000256" key="1">
    <source>
        <dbReference type="ARBA" id="ARBA00001974"/>
    </source>
</evidence>
<comment type="caution">
    <text evidence="10">The sequence shown here is derived from an EMBL/GenBank/DDBJ whole genome shotgun (WGS) entry which is preliminary data.</text>
</comment>
<sequence>MVSLELNDEEKLIQQVARDFARKEIRPVAAYYDEREEVPYDLIKKAAAVGFGISKQGSLLDGAGSSLIPSIIAEELSWGCAGIALAINSSGLAAAAIAATGTPEQRQQWLAAIASDEHEVRLGAMCLTEPDAGSDVANIQTTATRDGDFYVLNGEKQFITNGGIADVHVVFATEDRSKGWGGISAFVVPKGTPGLQQGTVWKKMGIRASHTANVIFNDCRIPAEYKLGAPAKPGGSAGPGAVGALMTLERTRPVVGAYAVGIARAAYEYALDYAKTRVQFGRPIIKNQGISFMLADMAMAVDSARLMVWRAAWMAGANVPYLQAEGSMAKCYASDVAMKVTVDAVQVLGGQGYMRDHPVEKWVRDAKIFQIFEGTNQIQRLVIGRALEALPPRG</sequence>
<evidence type="ECO:0000313" key="10">
    <source>
        <dbReference type="EMBL" id="PFG75163.1"/>
    </source>
</evidence>
<dbReference type="SUPFAM" id="SSF56645">
    <property type="entry name" value="Acyl-CoA dehydrogenase NM domain-like"/>
    <property type="match status" value="1"/>
</dbReference>
<dbReference type="InterPro" id="IPR009075">
    <property type="entry name" value="AcylCo_DH/oxidase_C"/>
</dbReference>
<dbReference type="InterPro" id="IPR046373">
    <property type="entry name" value="Acyl-CoA_Oxase/DH_mid-dom_sf"/>
</dbReference>
<proteinExistence type="inferred from homology"/>
<dbReference type="InterPro" id="IPR013786">
    <property type="entry name" value="AcylCoA_DH/ox_N"/>
</dbReference>
<dbReference type="InterPro" id="IPR036250">
    <property type="entry name" value="AcylCo_DH-like_C"/>
</dbReference>
<keyword evidence="4 6" id="KW-0274">FAD</keyword>
<dbReference type="FunFam" id="1.20.140.10:FF:000004">
    <property type="entry name" value="Acyl-CoA dehydrogenase FadE25"/>
    <property type="match status" value="1"/>
</dbReference>
<reference evidence="10 11" key="1">
    <citation type="submission" date="2017-09" db="EMBL/GenBank/DDBJ databases">
        <title>Sequencing the genomes of two abundant thermophiles in Great Basin hot springs: Thermocrinis jamiesonii and novel Chloroflexi Thermoflexus hugenholtzii.</title>
        <authorList>
            <person name="Hedlund B."/>
        </authorList>
    </citation>
    <scope>NUCLEOTIDE SEQUENCE [LARGE SCALE GENOMIC DNA]</scope>
    <source>
        <strain evidence="10 11">G233</strain>
    </source>
</reference>
<organism evidence="10 11">
    <name type="scientific">Tepidiforma thermophila (strain KCTC 52669 / CGMCC 1.13589 / G233)</name>
    <dbReference type="NCBI Taxonomy" id="2761530"/>
    <lineage>
        <taxon>Bacteria</taxon>
        <taxon>Bacillati</taxon>
        <taxon>Chloroflexota</taxon>
        <taxon>Tepidiformia</taxon>
        <taxon>Tepidiformales</taxon>
        <taxon>Tepidiformaceae</taxon>
        <taxon>Tepidiforma</taxon>
    </lineage>
</organism>
<feature type="domain" description="Acyl-CoA dehydrogenase/oxidase N-terminal" evidence="9">
    <location>
        <begin position="7"/>
        <end position="117"/>
    </location>
</feature>
<protein>
    <submittedName>
        <fullName evidence="10">Acyl-CoA dehydrogenase</fullName>
    </submittedName>
</protein>
<dbReference type="Gene3D" id="1.20.140.10">
    <property type="entry name" value="Butyryl-CoA Dehydrogenase, subunit A, domain 3"/>
    <property type="match status" value="1"/>
</dbReference>
<dbReference type="Gene3D" id="2.40.110.10">
    <property type="entry name" value="Butyryl-CoA Dehydrogenase, subunit A, domain 2"/>
    <property type="match status" value="1"/>
</dbReference>
<keyword evidence="11" id="KW-1185">Reference proteome</keyword>
<feature type="domain" description="Acyl-CoA oxidase/dehydrogenase middle" evidence="8">
    <location>
        <begin position="124"/>
        <end position="219"/>
    </location>
</feature>
<dbReference type="Pfam" id="PF02771">
    <property type="entry name" value="Acyl-CoA_dh_N"/>
    <property type="match status" value="1"/>
</dbReference>
<gene>
    <name evidence="10" type="ORF">A9A59_2429</name>
</gene>